<keyword evidence="2" id="KW-0805">Transcription regulation</keyword>
<evidence type="ECO:0000259" key="6">
    <source>
        <dbReference type="PROSITE" id="PS51821"/>
    </source>
</evidence>
<reference evidence="7 8" key="2">
    <citation type="submission" date="2017-02" db="EMBL/GenBank/DDBJ databases">
        <title>A genome survey and senescence transcriptome analysis in Lentinula edodes.</title>
        <authorList>
            <person name="Sakamoto Y."/>
            <person name="Nakade K."/>
            <person name="Sato S."/>
            <person name="Yoshida Y."/>
            <person name="Miyazaki K."/>
            <person name="Natsume S."/>
            <person name="Konno N."/>
        </authorList>
    </citation>
    <scope>NUCLEOTIDE SEQUENCE [LARGE SCALE GENOMIC DNA]</scope>
    <source>
        <strain evidence="7 8">NBRC 111202</strain>
    </source>
</reference>
<reference evidence="7 8" key="1">
    <citation type="submission" date="2016-08" db="EMBL/GenBank/DDBJ databases">
        <authorList>
            <consortium name="Lentinula edodes genome sequencing consortium"/>
            <person name="Sakamoto Y."/>
            <person name="Nakade K."/>
            <person name="Sato S."/>
            <person name="Yoshida Y."/>
            <person name="Miyazaki K."/>
            <person name="Natsume S."/>
            <person name="Konno N."/>
        </authorList>
    </citation>
    <scope>NUCLEOTIDE SEQUENCE [LARGE SCALE GENOMIC DNA]</scope>
    <source>
        <strain evidence="7 8">NBRC 111202</strain>
    </source>
</reference>
<dbReference type="AlphaFoldDB" id="A0A1Q3ET63"/>
<dbReference type="InterPro" id="IPR037525">
    <property type="entry name" value="Velvet_dom"/>
</dbReference>
<organism evidence="7 8">
    <name type="scientific">Lentinula edodes</name>
    <name type="common">Shiitake mushroom</name>
    <name type="synonym">Lentinus edodes</name>
    <dbReference type="NCBI Taxonomy" id="5353"/>
    <lineage>
        <taxon>Eukaryota</taxon>
        <taxon>Fungi</taxon>
        <taxon>Dikarya</taxon>
        <taxon>Basidiomycota</taxon>
        <taxon>Agaricomycotina</taxon>
        <taxon>Agaricomycetes</taxon>
        <taxon>Agaricomycetidae</taxon>
        <taxon>Agaricales</taxon>
        <taxon>Marasmiineae</taxon>
        <taxon>Omphalotaceae</taxon>
        <taxon>Lentinula</taxon>
    </lineage>
</organism>
<dbReference type="Pfam" id="PF11754">
    <property type="entry name" value="Velvet"/>
    <property type="match status" value="1"/>
</dbReference>
<evidence type="ECO:0000256" key="2">
    <source>
        <dbReference type="ARBA" id="ARBA00023015"/>
    </source>
</evidence>
<keyword evidence="8" id="KW-1185">Reference proteome</keyword>
<evidence type="ECO:0000256" key="3">
    <source>
        <dbReference type="ARBA" id="ARBA00023163"/>
    </source>
</evidence>
<dbReference type="InterPro" id="IPR021740">
    <property type="entry name" value="Velvet"/>
</dbReference>
<dbReference type="PANTHER" id="PTHR33572:SF3">
    <property type="entry name" value="VELVET COMPLEX SUBUNIT B"/>
    <property type="match status" value="1"/>
</dbReference>
<evidence type="ECO:0000256" key="1">
    <source>
        <dbReference type="ARBA" id="ARBA00004123"/>
    </source>
</evidence>
<feature type="compositionally biased region" description="Basic and acidic residues" evidence="5">
    <location>
        <begin position="356"/>
        <end position="372"/>
    </location>
</feature>
<dbReference type="EMBL" id="BDGU01001689">
    <property type="protein sequence ID" value="GAW10379.1"/>
    <property type="molecule type" value="Genomic_DNA"/>
</dbReference>
<comment type="subcellular location">
    <subcellularLocation>
        <location evidence="1">Nucleus</location>
    </subcellularLocation>
</comment>
<dbReference type="InterPro" id="IPR038491">
    <property type="entry name" value="Velvet_dom_sf"/>
</dbReference>
<dbReference type="GO" id="GO:0005634">
    <property type="term" value="C:nucleus"/>
    <property type="evidence" value="ECO:0007669"/>
    <property type="project" value="UniProtKB-SubCell"/>
</dbReference>
<accession>A0A1Q3ET63</accession>
<comment type="caution">
    <text evidence="7">The sequence shown here is derived from an EMBL/GenBank/DDBJ whole genome shotgun (WGS) entry which is preliminary data.</text>
</comment>
<evidence type="ECO:0000313" key="8">
    <source>
        <dbReference type="Proteomes" id="UP000188533"/>
    </source>
</evidence>
<dbReference type="Gene3D" id="2.60.40.3960">
    <property type="entry name" value="Velvet domain"/>
    <property type="match status" value="1"/>
</dbReference>
<evidence type="ECO:0000313" key="7">
    <source>
        <dbReference type="EMBL" id="GAW10379.1"/>
    </source>
</evidence>
<feature type="domain" description="Velvet" evidence="6">
    <location>
        <begin position="65"/>
        <end position="326"/>
    </location>
</feature>
<protein>
    <submittedName>
        <fullName evidence="7">Developmental regulator</fullName>
    </submittedName>
</protein>
<sequence length="372" mass="41191">MYPASHNHHPGGLSYDRIHHSTFRRSENSSTACIPPPQQMTDVAYPTGIGLCSLPIRFQCGQFAGKIIRSELCEIQKADLGRKYARVDRRPLDPPPVVVLKFVEVLDETAPDGVRELTFEEIQILGLLCTVDLFPVIDAVSLGSPTTKSGPRKFNPSSSTTIASSHYGPVSYDSHGYTPGSSIQGLPLTTSSAYSIGSRRGSPSRTAHPSDIVHWTGHIPITESSKMTDALVGATFVQPQFIDYEGSRALIFVFSDLAVKNEGTFLLRYRMFDLFSKAEGHEDRVIQAECYGGPFRVYSTKEFPGLRASTELTKLISRYGIRLNIRETERKRRTKDSPNSLTESTSGSRRGKRKQSSIDDDHGEFGTDLKIE</sequence>
<proteinExistence type="predicted"/>
<keyword evidence="3" id="KW-0804">Transcription</keyword>
<evidence type="ECO:0000256" key="5">
    <source>
        <dbReference type="SAM" id="MobiDB-lite"/>
    </source>
</evidence>
<dbReference type="Proteomes" id="UP000188533">
    <property type="component" value="Unassembled WGS sequence"/>
</dbReference>
<feature type="region of interest" description="Disordered" evidence="5">
    <location>
        <begin position="327"/>
        <end position="372"/>
    </location>
</feature>
<dbReference type="PROSITE" id="PS51821">
    <property type="entry name" value="VELVET"/>
    <property type="match status" value="1"/>
</dbReference>
<name>A0A1Q3ET63_LENED</name>
<gene>
    <name evidence="7" type="ORF">LENED_012637</name>
</gene>
<keyword evidence="4" id="KW-0539">Nucleus</keyword>
<evidence type="ECO:0000256" key="4">
    <source>
        <dbReference type="ARBA" id="ARBA00023242"/>
    </source>
</evidence>
<dbReference type="PANTHER" id="PTHR33572">
    <property type="entry name" value="SPORE DEVELOPMENT REGULATOR VOSA"/>
    <property type="match status" value="1"/>
</dbReference>